<evidence type="ECO:0000256" key="4">
    <source>
        <dbReference type="PIRSR" id="PIRSR606710-2"/>
    </source>
</evidence>
<dbReference type="SUPFAM" id="SSF75005">
    <property type="entry name" value="Arabinanase/levansucrase/invertase"/>
    <property type="match status" value="1"/>
</dbReference>
<dbReference type="Proteomes" id="UP000273643">
    <property type="component" value="Unassembled WGS sequence"/>
</dbReference>
<reference evidence="6 7" key="1">
    <citation type="submission" date="2018-11" db="EMBL/GenBank/DDBJ databases">
        <title>Genomic Encyclopedia of Type Strains, Phase IV (KMG-IV): sequencing the most valuable type-strain genomes for metagenomic binning, comparative biology and taxonomic classification.</title>
        <authorList>
            <person name="Goeker M."/>
        </authorList>
    </citation>
    <scope>NUCLEOTIDE SEQUENCE [LARGE SCALE GENOMIC DNA]</scope>
    <source>
        <strain evidence="6 7">DSM 16974</strain>
    </source>
</reference>
<dbReference type="InterPro" id="IPR023296">
    <property type="entry name" value="Glyco_hydro_beta-prop_sf"/>
</dbReference>
<dbReference type="Pfam" id="PF04616">
    <property type="entry name" value="Glyco_hydro_43"/>
    <property type="match status" value="1"/>
</dbReference>
<dbReference type="GO" id="GO:0005975">
    <property type="term" value="P:carbohydrate metabolic process"/>
    <property type="evidence" value="ECO:0007669"/>
    <property type="project" value="InterPro"/>
</dbReference>
<dbReference type="PROSITE" id="PS51257">
    <property type="entry name" value="PROKAR_LIPOPROTEIN"/>
    <property type="match status" value="1"/>
</dbReference>
<dbReference type="Gene3D" id="2.115.10.20">
    <property type="entry name" value="Glycosyl hydrolase domain, family 43"/>
    <property type="match status" value="1"/>
</dbReference>
<dbReference type="EMBL" id="RJUK01000001">
    <property type="protein sequence ID" value="ROQ21707.1"/>
    <property type="molecule type" value="Genomic_DNA"/>
</dbReference>
<dbReference type="AlphaFoldDB" id="A0A3N1P3G7"/>
<dbReference type="InterPro" id="IPR051795">
    <property type="entry name" value="Glycosyl_Hydrlase_43"/>
</dbReference>
<evidence type="ECO:0000313" key="7">
    <source>
        <dbReference type="Proteomes" id="UP000273643"/>
    </source>
</evidence>
<dbReference type="CDD" id="cd08986">
    <property type="entry name" value="GH43-like"/>
    <property type="match status" value="1"/>
</dbReference>
<gene>
    <name evidence="6" type="ORF">EDC38_2333</name>
</gene>
<evidence type="ECO:0000256" key="2">
    <source>
        <dbReference type="ARBA" id="ARBA00022801"/>
    </source>
</evidence>
<evidence type="ECO:0000256" key="1">
    <source>
        <dbReference type="ARBA" id="ARBA00009865"/>
    </source>
</evidence>
<evidence type="ECO:0000313" key="6">
    <source>
        <dbReference type="EMBL" id="ROQ21707.1"/>
    </source>
</evidence>
<keyword evidence="7" id="KW-1185">Reference proteome</keyword>
<dbReference type="InterPro" id="IPR006710">
    <property type="entry name" value="Glyco_hydro_43"/>
</dbReference>
<dbReference type="PANTHER" id="PTHR42812">
    <property type="entry name" value="BETA-XYLOSIDASE"/>
    <property type="match status" value="1"/>
</dbReference>
<dbReference type="GO" id="GO:0004553">
    <property type="term" value="F:hydrolase activity, hydrolyzing O-glycosyl compounds"/>
    <property type="evidence" value="ECO:0007669"/>
    <property type="project" value="InterPro"/>
</dbReference>
<name>A0A3N1P3G7_9GAMM</name>
<feature type="site" description="Important for catalytic activity, responsible for pKa modulation of the active site Glu and correct orientation of both the proton donor and substrate" evidence="4">
    <location>
        <position position="208"/>
    </location>
</feature>
<evidence type="ECO:0000256" key="5">
    <source>
        <dbReference type="RuleBase" id="RU361187"/>
    </source>
</evidence>
<keyword evidence="2 5" id="KW-0378">Hydrolase</keyword>
<protein>
    <submittedName>
        <fullName evidence="6">Glycosyl hydrolase family 43</fullName>
    </submittedName>
</protein>
<organism evidence="6 7">
    <name type="scientific">Marinimicrobium koreense</name>
    <dbReference type="NCBI Taxonomy" id="306545"/>
    <lineage>
        <taxon>Bacteria</taxon>
        <taxon>Pseudomonadati</taxon>
        <taxon>Pseudomonadota</taxon>
        <taxon>Gammaproteobacteria</taxon>
        <taxon>Cellvibrionales</taxon>
        <taxon>Cellvibrionaceae</taxon>
        <taxon>Marinimicrobium</taxon>
    </lineage>
</organism>
<comment type="caution">
    <text evidence="6">The sequence shown here is derived from an EMBL/GenBank/DDBJ whole genome shotgun (WGS) entry which is preliminary data.</text>
</comment>
<dbReference type="RefSeq" id="WP_170162905.1">
    <property type="nucleotide sequence ID" value="NZ_RJUK01000001.1"/>
</dbReference>
<evidence type="ECO:0000256" key="3">
    <source>
        <dbReference type="ARBA" id="ARBA00023295"/>
    </source>
</evidence>
<sequence>MKRITYPIITFGLSALLCACQGVETHESELSADEPSRYGEVNVEDPVLQIPDSVEPLFDHWLRDTYVNLGNDGYYYMTGTVGMPGRLTAYDRSPGIKLWRSKDLKDWESMGVVWDFDKHGTWQKEYFYADDNRTVDLNGNPISSKRRTLWAPEIHYIESQKNYFIVATIPENPNGKGSFILRSKTGEAAGPYENVEGNSDGPIFPRIDGSLFEDDDGTVYFVGHNHEIARMKEDMSGLAEPMRKLDEKEYGRKPYIEGAYIFKAKGKYHLVQAIWSFRMPDGSYAYDPGEPNDPTRVYEDRKDWAANRYSYDVVISTADNVYGPYGDRYTSVIGAGHNNLFKDKEGNWWATMFGNPRGDLLERKFLTRPAIIPMRMVGERFYPDFSRTLR</sequence>
<comment type="similarity">
    <text evidence="1 5">Belongs to the glycosyl hydrolase 43 family.</text>
</comment>
<proteinExistence type="inferred from homology"/>
<accession>A0A3N1P3G7</accession>
<dbReference type="PANTHER" id="PTHR42812:SF14">
    <property type="entry name" value="SECRETED PROTEIN"/>
    <property type="match status" value="1"/>
</dbReference>
<keyword evidence="3 5" id="KW-0326">Glycosidase</keyword>